<accession>A0A518DWP4</accession>
<gene>
    <name evidence="2" type="ORF">Pla8534_40850</name>
</gene>
<evidence type="ECO:0000259" key="1">
    <source>
        <dbReference type="Pfam" id="PF09823"/>
    </source>
</evidence>
<feature type="domain" description="DUF2357" evidence="1">
    <location>
        <begin position="70"/>
        <end position="221"/>
    </location>
</feature>
<dbReference type="EMBL" id="CP036433">
    <property type="protein sequence ID" value="QDU96266.1"/>
    <property type="molecule type" value="Genomic_DNA"/>
</dbReference>
<sequence length="413" mass="47464">MHEPPEESDLLDGLERFSQLLDELHDAPVLSAARWEGEASGFACRRLGRLLDGWREISRNDAPPTELVVRIAKRLTKIIDEICRSPRKMLQRRRVMMPVHRMREHDLTCSQWLTKQPGRTLAEKTGRKRSILAIQRFESLDTLENRVFLNVLQLSSQHARKYLKHHAERFPHHEYIHRVRSFLRLCQQVLGHHEVRSVGRLSGVPQPNYALLHEPRYQQIWWAYERLIRQQVRRRNLWNFRMAAWSEMCQIALMASLAASNHGISGMSPESQARVAGADVWIAEKTRDGRRLGRWRWSPNWANTQSALLVICSGEEALRAYSNMSRLESGEKVHLVAQSAGQAAPSFTLLSPDLSDAEMNGVTIRENSGSVVLTILQRDQDGGWRERERLSLAANLTTIPCVFDSAIARWLGK</sequence>
<name>A0A518DWP4_9BACT</name>
<organism evidence="2 3">
    <name type="scientific">Lignipirellula cremea</name>
    <dbReference type="NCBI Taxonomy" id="2528010"/>
    <lineage>
        <taxon>Bacteria</taxon>
        <taxon>Pseudomonadati</taxon>
        <taxon>Planctomycetota</taxon>
        <taxon>Planctomycetia</taxon>
        <taxon>Pirellulales</taxon>
        <taxon>Pirellulaceae</taxon>
        <taxon>Lignipirellula</taxon>
    </lineage>
</organism>
<dbReference type="InterPro" id="IPR018633">
    <property type="entry name" value="DUF2357"/>
</dbReference>
<evidence type="ECO:0000313" key="2">
    <source>
        <dbReference type="EMBL" id="QDU96266.1"/>
    </source>
</evidence>
<proteinExistence type="predicted"/>
<dbReference type="RefSeq" id="WP_145054913.1">
    <property type="nucleotide sequence ID" value="NZ_CP036433.1"/>
</dbReference>
<dbReference type="Pfam" id="PF09823">
    <property type="entry name" value="DUF2357"/>
    <property type="match status" value="1"/>
</dbReference>
<evidence type="ECO:0000313" key="3">
    <source>
        <dbReference type="Proteomes" id="UP000317648"/>
    </source>
</evidence>
<keyword evidence="3" id="KW-1185">Reference proteome</keyword>
<dbReference type="AlphaFoldDB" id="A0A518DWP4"/>
<dbReference type="KEGG" id="lcre:Pla8534_40850"/>
<reference evidence="2 3" key="1">
    <citation type="submission" date="2019-02" db="EMBL/GenBank/DDBJ databases">
        <title>Deep-cultivation of Planctomycetes and their phenomic and genomic characterization uncovers novel biology.</title>
        <authorList>
            <person name="Wiegand S."/>
            <person name="Jogler M."/>
            <person name="Boedeker C."/>
            <person name="Pinto D."/>
            <person name="Vollmers J."/>
            <person name="Rivas-Marin E."/>
            <person name="Kohn T."/>
            <person name="Peeters S.H."/>
            <person name="Heuer A."/>
            <person name="Rast P."/>
            <person name="Oberbeckmann S."/>
            <person name="Bunk B."/>
            <person name="Jeske O."/>
            <person name="Meyerdierks A."/>
            <person name="Storesund J.E."/>
            <person name="Kallscheuer N."/>
            <person name="Luecker S."/>
            <person name="Lage O.M."/>
            <person name="Pohl T."/>
            <person name="Merkel B.J."/>
            <person name="Hornburger P."/>
            <person name="Mueller R.-W."/>
            <person name="Bruemmer F."/>
            <person name="Labrenz M."/>
            <person name="Spormann A.M."/>
            <person name="Op den Camp H."/>
            <person name="Overmann J."/>
            <person name="Amann R."/>
            <person name="Jetten M.S.M."/>
            <person name="Mascher T."/>
            <person name="Medema M.H."/>
            <person name="Devos D.P."/>
            <person name="Kaster A.-K."/>
            <person name="Ovreas L."/>
            <person name="Rohde M."/>
            <person name="Galperin M.Y."/>
            <person name="Jogler C."/>
        </authorList>
    </citation>
    <scope>NUCLEOTIDE SEQUENCE [LARGE SCALE GENOMIC DNA]</scope>
    <source>
        <strain evidence="2 3">Pla85_3_4</strain>
    </source>
</reference>
<dbReference type="OrthoDB" id="5417071at2"/>
<protein>
    <recommendedName>
        <fullName evidence="1">DUF2357 domain-containing protein</fullName>
    </recommendedName>
</protein>
<dbReference type="Proteomes" id="UP000317648">
    <property type="component" value="Chromosome"/>
</dbReference>